<sequence length="68" mass="7028">QAAVTMPFVVPRAPDLPEATWGAYGLTTLTVLPLVARRLAPVAVLLATLAGGALYTLTLDGPGQPLPY</sequence>
<keyword evidence="1" id="KW-0472">Membrane</keyword>
<proteinExistence type="predicted"/>
<organism evidence="2">
    <name type="scientific">Streptomyces sp. SID7499</name>
    <dbReference type="NCBI Taxonomy" id="2706086"/>
    <lineage>
        <taxon>Bacteria</taxon>
        <taxon>Bacillati</taxon>
        <taxon>Actinomycetota</taxon>
        <taxon>Actinomycetes</taxon>
        <taxon>Kitasatosporales</taxon>
        <taxon>Streptomycetaceae</taxon>
        <taxon>Streptomyces</taxon>
    </lineage>
</organism>
<reference evidence="2" key="1">
    <citation type="submission" date="2020-01" db="EMBL/GenBank/DDBJ databases">
        <title>Insect and environment-associated Actinomycetes.</title>
        <authorList>
            <person name="Currrie C."/>
            <person name="Chevrette M."/>
            <person name="Carlson C."/>
            <person name="Stubbendieck R."/>
            <person name="Wendt-Pienkowski E."/>
        </authorList>
    </citation>
    <scope>NUCLEOTIDE SEQUENCE</scope>
    <source>
        <strain evidence="2">SID7499</strain>
    </source>
</reference>
<keyword evidence="1" id="KW-1133">Transmembrane helix</keyword>
<protein>
    <submittedName>
        <fullName evidence="2">Sensor histidine kinase</fullName>
    </submittedName>
</protein>
<accession>A0A6G3XM31</accession>
<comment type="caution">
    <text evidence="2">The sequence shown here is derived from an EMBL/GenBank/DDBJ whole genome shotgun (WGS) entry which is preliminary data.</text>
</comment>
<feature type="non-terminal residue" evidence="2">
    <location>
        <position position="68"/>
    </location>
</feature>
<feature type="transmembrane region" description="Helical" evidence="1">
    <location>
        <begin position="39"/>
        <end position="58"/>
    </location>
</feature>
<feature type="non-terminal residue" evidence="2">
    <location>
        <position position="1"/>
    </location>
</feature>
<name>A0A6G3XM31_9ACTN</name>
<dbReference type="GO" id="GO:0016301">
    <property type="term" value="F:kinase activity"/>
    <property type="evidence" value="ECO:0007669"/>
    <property type="project" value="UniProtKB-KW"/>
</dbReference>
<evidence type="ECO:0000256" key="1">
    <source>
        <dbReference type="SAM" id="Phobius"/>
    </source>
</evidence>
<dbReference type="AlphaFoldDB" id="A0A6G3XM31"/>
<dbReference type="EMBL" id="JAAGMN010007559">
    <property type="protein sequence ID" value="NEE18733.1"/>
    <property type="molecule type" value="Genomic_DNA"/>
</dbReference>
<gene>
    <name evidence="2" type="ORF">G3M58_71200</name>
</gene>
<keyword evidence="2" id="KW-0418">Kinase</keyword>
<evidence type="ECO:0000313" key="2">
    <source>
        <dbReference type="EMBL" id="NEE18733.1"/>
    </source>
</evidence>
<keyword evidence="2" id="KW-0808">Transferase</keyword>
<keyword evidence="1" id="KW-0812">Transmembrane</keyword>